<protein>
    <submittedName>
        <fullName evidence="2">ABC transporter permease</fullName>
    </submittedName>
</protein>
<dbReference type="RefSeq" id="WP_406792382.1">
    <property type="nucleotide sequence ID" value="NZ_JBJHZX010000016.1"/>
</dbReference>
<feature type="transmembrane region" description="Helical" evidence="1">
    <location>
        <begin position="113"/>
        <end position="138"/>
    </location>
</feature>
<feature type="transmembrane region" description="Helical" evidence="1">
    <location>
        <begin position="21"/>
        <end position="39"/>
    </location>
</feature>
<reference evidence="2 3" key="1">
    <citation type="submission" date="2024-11" db="EMBL/GenBank/DDBJ databases">
        <authorList>
            <person name="Heng Y.C."/>
            <person name="Lim A.C.H."/>
            <person name="Lee J.K.Y."/>
            <person name="Kittelmann S."/>
        </authorList>
    </citation>
    <scope>NUCLEOTIDE SEQUENCE [LARGE SCALE GENOMIC DNA]</scope>
    <source>
        <strain evidence="2 3">WILCCON 0269</strain>
    </source>
</reference>
<organism evidence="2 3">
    <name type="scientific">Candidatus Clostridium eludens</name>
    <dbReference type="NCBI Taxonomy" id="3381663"/>
    <lineage>
        <taxon>Bacteria</taxon>
        <taxon>Bacillati</taxon>
        <taxon>Bacillota</taxon>
        <taxon>Clostridia</taxon>
        <taxon>Eubacteriales</taxon>
        <taxon>Clostridiaceae</taxon>
        <taxon>Clostridium</taxon>
    </lineage>
</organism>
<gene>
    <name evidence="2" type="ORF">ACJDU8_11985</name>
</gene>
<name>A0ABW8SNG9_9CLOT</name>
<evidence type="ECO:0000313" key="2">
    <source>
        <dbReference type="EMBL" id="MFL0196275.1"/>
    </source>
</evidence>
<evidence type="ECO:0000313" key="3">
    <source>
        <dbReference type="Proteomes" id="UP001623660"/>
    </source>
</evidence>
<accession>A0ABW8SNG9</accession>
<proteinExistence type="predicted"/>
<feature type="transmembrane region" description="Helical" evidence="1">
    <location>
        <begin position="150"/>
        <end position="172"/>
    </location>
</feature>
<dbReference type="PANTHER" id="PTHR37305:SF1">
    <property type="entry name" value="MEMBRANE PROTEIN"/>
    <property type="match status" value="1"/>
</dbReference>
<dbReference type="PANTHER" id="PTHR37305">
    <property type="entry name" value="INTEGRAL MEMBRANE PROTEIN-RELATED"/>
    <property type="match status" value="1"/>
</dbReference>
<feature type="transmembrane region" description="Helical" evidence="1">
    <location>
        <begin position="74"/>
        <end position="92"/>
    </location>
</feature>
<dbReference type="Proteomes" id="UP001623660">
    <property type="component" value="Unassembled WGS sequence"/>
</dbReference>
<comment type="caution">
    <text evidence="2">The sequence shown here is derived from an EMBL/GenBank/DDBJ whole genome shotgun (WGS) entry which is preliminary data.</text>
</comment>
<dbReference type="EMBL" id="JBJHZX010000016">
    <property type="protein sequence ID" value="MFL0196275.1"/>
    <property type="molecule type" value="Genomic_DNA"/>
</dbReference>
<keyword evidence="1" id="KW-0812">Transmembrane</keyword>
<sequence length="254" mass="29225">MRSYIAFIKKEWIDYLRNYKILIMIIVFAILGIISPLSAKFMPEIIREFMPAGISIQLTEPSNIDSWTQFFKNVSQMGTIVAIIIFSGMMSHQYEKGTLVNLITKGLSRKTVVAAKYTVVVLIWTISYWICFFIASIYTRYYFPEGKTTGLFLAVFSFYLFGIMLLSIVMLGSISFKNTYASLLFTVGFTLILFIINMFPKAIKWNPLQLANSNLKMLQGMLTFYDIKYSFFIMISIILCALGLSIRIFNKKIL</sequence>
<feature type="transmembrane region" description="Helical" evidence="1">
    <location>
        <begin position="179"/>
        <end position="199"/>
    </location>
</feature>
<keyword evidence="1" id="KW-0472">Membrane</keyword>
<feature type="transmembrane region" description="Helical" evidence="1">
    <location>
        <begin position="229"/>
        <end position="249"/>
    </location>
</feature>
<evidence type="ECO:0000256" key="1">
    <source>
        <dbReference type="SAM" id="Phobius"/>
    </source>
</evidence>
<dbReference type="Pfam" id="PF12679">
    <property type="entry name" value="ABC2_membrane_2"/>
    <property type="match status" value="1"/>
</dbReference>
<keyword evidence="3" id="KW-1185">Reference proteome</keyword>
<keyword evidence="1" id="KW-1133">Transmembrane helix</keyword>